<feature type="transmembrane region" description="Helical" evidence="7">
    <location>
        <begin position="403"/>
        <end position="422"/>
    </location>
</feature>
<evidence type="ECO:0000256" key="5">
    <source>
        <dbReference type="ARBA" id="ARBA00022989"/>
    </source>
</evidence>
<dbReference type="PROSITE" id="PS50850">
    <property type="entry name" value="MFS"/>
    <property type="match status" value="1"/>
</dbReference>
<feature type="transmembrane region" description="Helical" evidence="7">
    <location>
        <begin position="328"/>
        <end position="353"/>
    </location>
</feature>
<comment type="subcellular location">
    <subcellularLocation>
        <location evidence="1">Cell membrane</location>
        <topology evidence="1">Multi-pass membrane protein</topology>
    </subcellularLocation>
</comment>
<evidence type="ECO:0000313" key="9">
    <source>
        <dbReference type="EMBL" id="MBB6351176.1"/>
    </source>
</evidence>
<dbReference type="InterPro" id="IPR036259">
    <property type="entry name" value="MFS_trans_sf"/>
</dbReference>
<feature type="transmembrane region" description="Helical" evidence="7">
    <location>
        <begin position="54"/>
        <end position="74"/>
    </location>
</feature>
<organism evidence="9 10">
    <name type="scientific">Nonomuraea muscovyensis</name>
    <dbReference type="NCBI Taxonomy" id="1124761"/>
    <lineage>
        <taxon>Bacteria</taxon>
        <taxon>Bacillati</taxon>
        <taxon>Actinomycetota</taxon>
        <taxon>Actinomycetes</taxon>
        <taxon>Streptosporangiales</taxon>
        <taxon>Streptosporangiaceae</taxon>
        <taxon>Nonomuraea</taxon>
    </lineage>
</organism>
<evidence type="ECO:0000256" key="4">
    <source>
        <dbReference type="ARBA" id="ARBA00022692"/>
    </source>
</evidence>
<dbReference type="InterPro" id="IPR020846">
    <property type="entry name" value="MFS_dom"/>
</dbReference>
<evidence type="ECO:0000256" key="7">
    <source>
        <dbReference type="SAM" id="Phobius"/>
    </source>
</evidence>
<keyword evidence="6 7" id="KW-0472">Membrane</keyword>
<reference evidence="9 10" key="1">
    <citation type="submission" date="2020-08" db="EMBL/GenBank/DDBJ databases">
        <title>Sequencing the genomes of 1000 actinobacteria strains.</title>
        <authorList>
            <person name="Klenk H.-P."/>
        </authorList>
    </citation>
    <scope>NUCLEOTIDE SEQUENCE [LARGE SCALE GENOMIC DNA]</scope>
    <source>
        <strain evidence="9 10">DSM 45913</strain>
    </source>
</reference>
<dbReference type="PANTHER" id="PTHR42718:SF46">
    <property type="entry name" value="BLR6921 PROTEIN"/>
    <property type="match status" value="1"/>
</dbReference>
<dbReference type="Pfam" id="PF07690">
    <property type="entry name" value="MFS_1"/>
    <property type="match status" value="1"/>
</dbReference>
<feature type="transmembrane region" description="Helical" evidence="7">
    <location>
        <begin position="273"/>
        <end position="294"/>
    </location>
</feature>
<comment type="caution">
    <text evidence="9">The sequence shown here is derived from an EMBL/GenBank/DDBJ whole genome shotgun (WGS) entry which is preliminary data.</text>
</comment>
<gene>
    <name evidence="9" type="ORF">FHU36_007759</name>
</gene>
<evidence type="ECO:0000256" key="1">
    <source>
        <dbReference type="ARBA" id="ARBA00004651"/>
    </source>
</evidence>
<keyword evidence="10" id="KW-1185">Reference proteome</keyword>
<dbReference type="EMBL" id="JACHJB010000004">
    <property type="protein sequence ID" value="MBB6351176.1"/>
    <property type="molecule type" value="Genomic_DNA"/>
</dbReference>
<dbReference type="Gene3D" id="1.20.1720.10">
    <property type="entry name" value="Multidrug resistance protein D"/>
    <property type="match status" value="1"/>
</dbReference>
<keyword evidence="4 7" id="KW-0812">Transmembrane</keyword>
<feature type="transmembrane region" description="Helical" evidence="7">
    <location>
        <begin position="301"/>
        <end position="322"/>
    </location>
</feature>
<feature type="transmembrane region" description="Helical" evidence="7">
    <location>
        <begin position="174"/>
        <end position="194"/>
    </location>
</feature>
<dbReference type="Gene3D" id="1.20.1250.20">
    <property type="entry name" value="MFS general substrate transporter like domains"/>
    <property type="match status" value="1"/>
</dbReference>
<evidence type="ECO:0000259" key="8">
    <source>
        <dbReference type="PROSITE" id="PS50850"/>
    </source>
</evidence>
<dbReference type="GO" id="GO:0005886">
    <property type="term" value="C:plasma membrane"/>
    <property type="evidence" value="ECO:0007669"/>
    <property type="project" value="UniProtKB-SubCell"/>
</dbReference>
<protein>
    <submittedName>
        <fullName evidence="9">EmrB/QacA subfamily drug resistance transporter</fullName>
    </submittedName>
</protein>
<sequence length="439" mass="44122">MVDTTVVQVMVPDLVRVAGGNLDHALWAVNGFVLTYAALLITAGRLGGLRGPKVLLLAGLVVFALASLACGLSSSSAQLIAARLAQGVGGALIVPQSLTIIATVFPKERRGMALGVISATMALAAIIGPVGGGLVVNTWGWRWAFLVNVPICVVALVLTLLWVPDAPSGPRQALDWPGVALATAGLVAITYSLIGRSEFGSVFAVAGVLLLVLFVWWERRYKAPLMPTALFRRRSFSLAGWLACTQFLVLSGLMLVVSLHVRGPLGGSAIDTALVFLPMAVTAGLVSPLAGAITDRAGGRLVIIAGLLAMGVGVAGFAVLAAESASLALLALPLGVVGCGVGLVMAPASVEAVSELPPSLVPAASGVLNTGRQVAGLLGVAITGALLQTGTPGGAPTGTPAGVALGLLAGIALVAAVSGLLLRTRPAQPEVLPVTSVTS</sequence>
<dbReference type="SUPFAM" id="SSF103473">
    <property type="entry name" value="MFS general substrate transporter"/>
    <property type="match status" value="1"/>
</dbReference>
<dbReference type="PRINTS" id="PR01036">
    <property type="entry name" value="TCRTETB"/>
</dbReference>
<feature type="transmembrane region" description="Helical" evidence="7">
    <location>
        <begin position="80"/>
        <end position="105"/>
    </location>
</feature>
<feature type="domain" description="Major facilitator superfamily (MFS) profile" evidence="8">
    <location>
        <begin position="1"/>
        <end position="427"/>
    </location>
</feature>
<keyword evidence="2" id="KW-0813">Transport</keyword>
<feature type="transmembrane region" description="Helical" evidence="7">
    <location>
        <begin position="141"/>
        <end position="162"/>
    </location>
</feature>
<keyword evidence="5 7" id="KW-1133">Transmembrane helix</keyword>
<feature type="transmembrane region" description="Helical" evidence="7">
    <location>
        <begin position="238"/>
        <end position="261"/>
    </location>
</feature>
<evidence type="ECO:0000256" key="6">
    <source>
        <dbReference type="ARBA" id="ARBA00023136"/>
    </source>
</evidence>
<keyword evidence="3" id="KW-1003">Cell membrane</keyword>
<accession>A0A7X0CCE2</accession>
<name>A0A7X0CCE2_9ACTN</name>
<dbReference type="AlphaFoldDB" id="A0A7X0CCE2"/>
<dbReference type="InterPro" id="IPR011701">
    <property type="entry name" value="MFS"/>
</dbReference>
<dbReference type="Proteomes" id="UP000583800">
    <property type="component" value="Unassembled WGS sequence"/>
</dbReference>
<evidence type="ECO:0000256" key="2">
    <source>
        <dbReference type="ARBA" id="ARBA00022448"/>
    </source>
</evidence>
<dbReference type="PANTHER" id="PTHR42718">
    <property type="entry name" value="MAJOR FACILITATOR SUPERFAMILY MULTIDRUG TRANSPORTER MFSC"/>
    <property type="match status" value="1"/>
</dbReference>
<proteinExistence type="predicted"/>
<dbReference type="GO" id="GO:0022857">
    <property type="term" value="F:transmembrane transporter activity"/>
    <property type="evidence" value="ECO:0007669"/>
    <property type="project" value="InterPro"/>
</dbReference>
<feature type="transmembrane region" description="Helical" evidence="7">
    <location>
        <begin position="200"/>
        <end position="217"/>
    </location>
</feature>
<feature type="transmembrane region" description="Helical" evidence="7">
    <location>
        <begin position="24"/>
        <end position="42"/>
    </location>
</feature>
<feature type="transmembrane region" description="Helical" evidence="7">
    <location>
        <begin position="112"/>
        <end position="135"/>
    </location>
</feature>
<evidence type="ECO:0000313" key="10">
    <source>
        <dbReference type="Proteomes" id="UP000583800"/>
    </source>
</evidence>
<evidence type="ECO:0000256" key="3">
    <source>
        <dbReference type="ARBA" id="ARBA00022475"/>
    </source>
</evidence>